<dbReference type="EMBL" id="JAHMHR010000022">
    <property type="protein sequence ID" value="KAK1675217.1"/>
    <property type="molecule type" value="Genomic_DNA"/>
</dbReference>
<reference evidence="6" key="1">
    <citation type="submission" date="2021-06" db="EMBL/GenBank/DDBJ databases">
        <title>Comparative genomics, transcriptomics and evolutionary studies reveal genomic signatures of adaptation to plant cell wall in hemibiotrophic fungi.</title>
        <authorList>
            <consortium name="DOE Joint Genome Institute"/>
            <person name="Baroncelli R."/>
            <person name="Diaz J.F."/>
            <person name="Benocci T."/>
            <person name="Peng M."/>
            <person name="Battaglia E."/>
            <person name="Haridas S."/>
            <person name="Andreopoulos W."/>
            <person name="Labutti K."/>
            <person name="Pangilinan J."/>
            <person name="Floch G.L."/>
            <person name="Makela M.R."/>
            <person name="Henrissat B."/>
            <person name="Grigoriev I.V."/>
            <person name="Crouch J.A."/>
            <person name="De Vries R.P."/>
            <person name="Sukno S.A."/>
            <person name="Thon M.R."/>
        </authorList>
    </citation>
    <scope>NUCLEOTIDE SEQUENCE</scope>
    <source>
        <strain evidence="6">CBS 193.32</strain>
    </source>
</reference>
<dbReference type="PANTHER" id="PTHR10996:SF178">
    <property type="entry name" value="2-HYDROXYACID DEHYDROGENASE YGL185C-RELATED"/>
    <property type="match status" value="1"/>
</dbReference>
<feature type="domain" description="D-isomer specific 2-hydroxyacid dehydrogenase catalytic" evidence="4">
    <location>
        <begin position="128"/>
        <end position="396"/>
    </location>
</feature>
<comment type="caution">
    <text evidence="6">The sequence shown here is derived from an EMBL/GenBank/DDBJ whole genome shotgun (WGS) entry which is preliminary data.</text>
</comment>
<dbReference type="CDD" id="cd12168">
    <property type="entry name" value="Mand_dh_like"/>
    <property type="match status" value="1"/>
</dbReference>
<name>A0AAJ0ETM9_9PEZI</name>
<dbReference type="Pfam" id="PF00389">
    <property type="entry name" value="2-Hacid_dh"/>
    <property type="match status" value="1"/>
</dbReference>
<accession>A0AAJ0ETM9</accession>
<sequence length="399" mass="44166">MKKITTNLTEYDKILQSDAISSKQLVILSPVVFQFILGLATSLTQQSSPSSDMQQKRKILVIGSPCDNVPDKVWADFNTSYEILTYDFPKLNDFYQSMISGTCQNIDGIMRIGVISTATDNERVTLGWTRQALPHFPSTLKMIVNFGHGFEEEDITGLNARGIEFFNTTGGSEATAVVAVYLIISVFRQLNHYERMLRNGQFLPALIHSSQNAVDPFGKKLGIVGMGSIGQTVARQAAALGMEVHCINRPNLRRALKAMKDEDEPVKRLLPPVIFHEDLEDLVASVDCLVLACSYSPGTHHLLSRDIFSRMKRGIRIINVARGRCIDEEALCDAIENGTVAAAGLDVHYNEPTVNPRLLKHDCVTLLPHLGGLTHDSMKNHVLMAMKCVDDFFASSDLT</sequence>
<dbReference type="Proteomes" id="UP001224890">
    <property type="component" value="Unassembled WGS sequence"/>
</dbReference>
<dbReference type="GO" id="GO:0005829">
    <property type="term" value="C:cytosol"/>
    <property type="evidence" value="ECO:0007669"/>
    <property type="project" value="TreeGrafter"/>
</dbReference>
<dbReference type="InterPro" id="IPR006139">
    <property type="entry name" value="D-isomer_2_OHA_DH_cat_dom"/>
</dbReference>
<feature type="domain" description="D-isomer specific 2-hydroxyacid dehydrogenase NAD-binding" evidence="5">
    <location>
        <begin position="181"/>
        <end position="371"/>
    </location>
</feature>
<proteinExistence type="inferred from homology"/>
<organism evidence="6 7">
    <name type="scientific">Colletotrichum godetiae</name>
    <dbReference type="NCBI Taxonomy" id="1209918"/>
    <lineage>
        <taxon>Eukaryota</taxon>
        <taxon>Fungi</taxon>
        <taxon>Dikarya</taxon>
        <taxon>Ascomycota</taxon>
        <taxon>Pezizomycotina</taxon>
        <taxon>Sordariomycetes</taxon>
        <taxon>Hypocreomycetidae</taxon>
        <taxon>Glomerellales</taxon>
        <taxon>Glomerellaceae</taxon>
        <taxon>Colletotrichum</taxon>
        <taxon>Colletotrichum acutatum species complex</taxon>
    </lineage>
</organism>
<dbReference type="GeneID" id="85462846"/>
<evidence type="ECO:0000313" key="6">
    <source>
        <dbReference type="EMBL" id="KAK1675217.1"/>
    </source>
</evidence>
<evidence type="ECO:0008006" key="8">
    <source>
        <dbReference type="Google" id="ProtNLM"/>
    </source>
</evidence>
<keyword evidence="7" id="KW-1185">Reference proteome</keyword>
<evidence type="ECO:0000313" key="7">
    <source>
        <dbReference type="Proteomes" id="UP001224890"/>
    </source>
</evidence>
<dbReference type="RefSeq" id="XP_060429220.1">
    <property type="nucleotide sequence ID" value="XM_060578320.1"/>
</dbReference>
<dbReference type="InterPro" id="IPR036291">
    <property type="entry name" value="NAD(P)-bd_dom_sf"/>
</dbReference>
<dbReference type="SUPFAM" id="SSF51735">
    <property type="entry name" value="NAD(P)-binding Rossmann-fold domains"/>
    <property type="match status" value="1"/>
</dbReference>
<protein>
    <recommendedName>
        <fullName evidence="8">D-isomer specific 2-hydroxyacid dehydrogenase</fullName>
    </recommendedName>
</protein>
<gene>
    <name evidence="6" type="ORF">BDP55DRAFT_715817</name>
</gene>
<dbReference type="PANTHER" id="PTHR10996">
    <property type="entry name" value="2-HYDROXYACID DEHYDROGENASE-RELATED"/>
    <property type="match status" value="1"/>
</dbReference>
<evidence type="ECO:0000256" key="2">
    <source>
        <dbReference type="ARBA" id="ARBA00023027"/>
    </source>
</evidence>
<keyword evidence="2" id="KW-0520">NAD</keyword>
<dbReference type="Pfam" id="PF02826">
    <property type="entry name" value="2-Hacid_dh_C"/>
    <property type="match status" value="1"/>
</dbReference>
<dbReference type="InterPro" id="IPR050223">
    <property type="entry name" value="D-isomer_2-hydroxyacid_DH"/>
</dbReference>
<dbReference type="Gene3D" id="3.40.50.720">
    <property type="entry name" value="NAD(P)-binding Rossmann-like Domain"/>
    <property type="match status" value="2"/>
</dbReference>
<evidence type="ECO:0000259" key="5">
    <source>
        <dbReference type="Pfam" id="PF02826"/>
    </source>
</evidence>
<dbReference type="SUPFAM" id="SSF52283">
    <property type="entry name" value="Formate/glycerate dehydrogenase catalytic domain-like"/>
    <property type="match status" value="1"/>
</dbReference>
<evidence type="ECO:0000259" key="4">
    <source>
        <dbReference type="Pfam" id="PF00389"/>
    </source>
</evidence>
<evidence type="ECO:0000256" key="1">
    <source>
        <dbReference type="ARBA" id="ARBA00023002"/>
    </source>
</evidence>
<dbReference type="InterPro" id="IPR006140">
    <property type="entry name" value="D-isomer_DH_NAD-bd"/>
</dbReference>
<evidence type="ECO:0000256" key="3">
    <source>
        <dbReference type="RuleBase" id="RU003719"/>
    </source>
</evidence>
<dbReference type="GO" id="GO:0030267">
    <property type="term" value="F:glyoxylate reductase (NADPH) activity"/>
    <property type="evidence" value="ECO:0007669"/>
    <property type="project" value="TreeGrafter"/>
</dbReference>
<dbReference type="GO" id="GO:0016618">
    <property type="term" value="F:hydroxypyruvate reductase [NAD(P)H] activity"/>
    <property type="evidence" value="ECO:0007669"/>
    <property type="project" value="TreeGrafter"/>
</dbReference>
<keyword evidence="1 3" id="KW-0560">Oxidoreductase</keyword>
<dbReference type="AlphaFoldDB" id="A0AAJ0ETM9"/>
<comment type="similarity">
    <text evidence="3">Belongs to the D-isomer specific 2-hydroxyacid dehydrogenase family.</text>
</comment>
<dbReference type="GO" id="GO:0051287">
    <property type="term" value="F:NAD binding"/>
    <property type="evidence" value="ECO:0007669"/>
    <property type="project" value="InterPro"/>
</dbReference>